<dbReference type="GO" id="GO:0005524">
    <property type="term" value="F:ATP binding"/>
    <property type="evidence" value="ECO:0007669"/>
    <property type="project" value="UniProtKB-KW"/>
</dbReference>
<proteinExistence type="predicted"/>
<dbReference type="InterPro" id="IPR017871">
    <property type="entry name" value="ABC_transporter-like_CS"/>
</dbReference>
<evidence type="ECO:0000313" key="11">
    <source>
        <dbReference type="EMBL" id="QRZ14229.1"/>
    </source>
</evidence>
<dbReference type="InterPro" id="IPR003439">
    <property type="entry name" value="ABC_transporter-like_ATP-bd"/>
</dbReference>
<keyword evidence="3" id="KW-1003">Cell membrane</keyword>
<evidence type="ECO:0000259" key="10">
    <source>
        <dbReference type="PROSITE" id="PS50893"/>
    </source>
</evidence>
<dbReference type="SMART" id="SM00382">
    <property type="entry name" value="AAA"/>
    <property type="match status" value="1"/>
</dbReference>
<keyword evidence="8" id="KW-0406">Ion transport</keyword>
<protein>
    <submittedName>
        <fullName evidence="11">ABC transporter ATP-binding protein</fullName>
    </submittedName>
</protein>
<feature type="domain" description="ABC transporter" evidence="10">
    <location>
        <begin position="8"/>
        <end position="244"/>
    </location>
</feature>
<reference evidence="11 12" key="1">
    <citation type="submission" date="2021-02" db="EMBL/GenBank/DDBJ databases">
        <title>Paracoccus methylovroum sp.nov., a new methanol and methylamine utilizing methylotrophic denitrifer.</title>
        <authorList>
            <person name="Timsy T."/>
            <person name="Behrendt U."/>
            <person name="Ulrich A."/>
            <person name="Spanner T."/>
            <person name="Foesel B.U."/>
            <person name="Horn M.A."/>
            <person name="Kolb S."/>
        </authorList>
    </citation>
    <scope>NUCLEOTIDE SEQUENCE [LARGE SCALE GENOMIC DNA]</scope>
    <source>
        <strain evidence="11 12">H4-D09</strain>
        <plasmid evidence="11 12">p1</plasmid>
    </source>
</reference>
<keyword evidence="2" id="KW-0813">Transport</keyword>
<keyword evidence="12" id="KW-1185">Reference proteome</keyword>
<keyword evidence="6 11" id="KW-0067">ATP-binding</keyword>
<dbReference type="CDD" id="cd03214">
    <property type="entry name" value="ABC_Iron-Siderophores_B12_Hemin"/>
    <property type="match status" value="1"/>
</dbReference>
<dbReference type="SUPFAM" id="SSF52540">
    <property type="entry name" value="P-loop containing nucleoside triphosphate hydrolases"/>
    <property type="match status" value="1"/>
</dbReference>
<sequence>MTTAARGLGASHLTVAYEDRPILRDLSLTLPEGRFTAILGPNGCGKSTLLKTFARLIRPRAGQVTLDGMDLHALPPRKVAQQLGLLPQAPIAPDGITVSDLVARGRAPWRGLLSGWSQQDEAARSQAMQATGVCEFADRPVAELSGGQRQRVWIALALAQETRHLLLDEPTTWLDLPHQIEVLRLLQHLNRTSGRSIVAVLHDLSLAARYADHLVLLAPGRLVATGTAAAVLTPDNLADAFGMEAVILDDPISGTPIIVPK</sequence>
<dbReference type="Proteomes" id="UP000663629">
    <property type="component" value="Plasmid p1"/>
</dbReference>
<organism evidence="11 12">
    <name type="scientific">Paracoccus methylovorus</name>
    <dbReference type="NCBI Taxonomy" id="2812658"/>
    <lineage>
        <taxon>Bacteria</taxon>
        <taxon>Pseudomonadati</taxon>
        <taxon>Pseudomonadota</taxon>
        <taxon>Alphaproteobacteria</taxon>
        <taxon>Rhodobacterales</taxon>
        <taxon>Paracoccaceae</taxon>
        <taxon>Paracoccus</taxon>
    </lineage>
</organism>
<geneLocation type="plasmid" evidence="11 12">
    <name>p1</name>
</geneLocation>
<keyword evidence="11" id="KW-0614">Plasmid</keyword>
<dbReference type="RefSeq" id="WP_205295206.1">
    <property type="nucleotide sequence ID" value="NZ_CP070369.1"/>
</dbReference>
<dbReference type="PANTHER" id="PTHR42771:SF2">
    <property type="entry name" value="IRON(3+)-HYDROXAMATE IMPORT ATP-BINDING PROTEIN FHUC"/>
    <property type="match status" value="1"/>
</dbReference>
<gene>
    <name evidence="11" type="ORF">JWJ88_12065</name>
</gene>
<keyword evidence="5" id="KW-0547">Nucleotide-binding</keyword>
<evidence type="ECO:0000256" key="1">
    <source>
        <dbReference type="ARBA" id="ARBA00004202"/>
    </source>
</evidence>
<dbReference type="Gene3D" id="3.40.50.300">
    <property type="entry name" value="P-loop containing nucleotide triphosphate hydrolases"/>
    <property type="match status" value="1"/>
</dbReference>
<keyword evidence="9" id="KW-0472">Membrane</keyword>
<evidence type="ECO:0000256" key="8">
    <source>
        <dbReference type="ARBA" id="ARBA00023065"/>
    </source>
</evidence>
<dbReference type="InterPro" id="IPR051535">
    <property type="entry name" value="Siderophore_ABC-ATPase"/>
</dbReference>
<evidence type="ECO:0000313" key="12">
    <source>
        <dbReference type="Proteomes" id="UP000663629"/>
    </source>
</evidence>
<keyword evidence="7" id="KW-0408">Iron</keyword>
<evidence type="ECO:0000256" key="4">
    <source>
        <dbReference type="ARBA" id="ARBA00022496"/>
    </source>
</evidence>
<evidence type="ECO:0000256" key="7">
    <source>
        <dbReference type="ARBA" id="ARBA00023004"/>
    </source>
</evidence>
<evidence type="ECO:0000256" key="3">
    <source>
        <dbReference type="ARBA" id="ARBA00022475"/>
    </source>
</evidence>
<evidence type="ECO:0000256" key="5">
    <source>
        <dbReference type="ARBA" id="ARBA00022741"/>
    </source>
</evidence>
<name>A0ABX7JMM1_9RHOB</name>
<comment type="subcellular location">
    <subcellularLocation>
        <location evidence="1">Cell membrane</location>
        <topology evidence="1">Peripheral membrane protein</topology>
    </subcellularLocation>
</comment>
<dbReference type="InterPro" id="IPR003593">
    <property type="entry name" value="AAA+_ATPase"/>
</dbReference>
<keyword evidence="4" id="KW-0410">Iron transport</keyword>
<evidence type="ECO:0000256" key="9">
    <source>
        <dbReference type="ARBA" id="ARBA00023136"/>
    </source>
</evidence>
<accession>A0ABX7JMM1</accession>
<dbReference type="PANTHER" id="PTHR42771">
    <property type="entry name" value="IRON(3+)-HYDROXAMATE IMPORT ATP-BINDING PROTEIN FHUC"/>
    <property type="match status" value="1"/>
</dbReference>
<evidence type="ECO:0000256" key="6">
    <source>
        <dbReference type="ARBA" id="ARBA00022840"/>
    </source>
</evidence>
<evidence type="ECO:0000256" key="2">
    <source>
        <dbReference type="ARBA" id="ARBA00022448"/>
    </source>
</evidence>
<dbReference type="EMBL" id="CP070369">
    <property type="protein sequence ID" value="QRZ14229.1"/>
    <property type="molecule type" value="Genomic_DNA"/>
</dbReference>
<dbReference type="PROSITE" id="PS50893">
    <property type="entry name" value="ABC_TRANSPORTER_2"/>
    <property type="match status" value="1"/>
</dbReference>
<dbReference type="InterPro" id="IPR027417">
    <property type="entry name" value="P-loop_NTPase"/>
</dbReference>
<dbReference type="PROSITE" id="PS00211">
    <property type="entry name" value="ABC_TRANSPORTER_1"/>
    <property type="match status" value="1"/>
</dbReference>
<dbReference type="Pfam" id="PF00005">
    <property type="entry name" value="ABC_tran"/>
    <property type="match status" value="1"/>
</dbReference>